<evidence type="ECO:0000313" key="3">
    <source>
        <dbReference type="Proteomes" id="UP000258016"/>
    </source>
</evidence>
<evidence type="ECO:0000313" key="2">
    <source>
        <dbReference type="EMBL" id="ASR50673.1"/>
    </source>
</evidence>
<keyword evidence="1" id="KW-1133">Transmembrane helix</keyword>
<evidence type="ECO:0008006" key="4">
    <source>
        <dbReference type="Google" id="ProtNLM"/>
    </source>
</evidence>
<proteinExistence type="predicted"/>
<reference evidence="2 3" key="1">
    <citation type="submission" date="2017-03" db="EMBL/GenBank/DDBJ databases">
        <title>Complete genome sequence of Blastomonas fulva degrading microcsystin LR.</title>
        <authorList>
            <person name="Lee H.-g."/>
            <person name="Jin L."/>
            <person name="oh H.-M."/>
        </authorList>
    </citation>
    <scope>NUCLEOTIDE SEQUENCE [LARGE SCALE GENOMIC DNA]</scope>
    <source>
        <strain evidence="2 3">T2</strain>
    </source>
</reference>
<organism evidence="2 3">
    <name type="scientific">Blastomonas fulva</name>
    <dbReference type="NCBI Taxonomy" id="1550728"/>
    <lineage>
        <taxon>Bacteria</taxon>
        <taxon>Pseudomonadati</taxon>
        <taxon>Pseudomonadota</taxon>
        <taxon>Alphaproteobacteria</taxon>
        <taxon>Sphingomonadales</taxon>
        <taxon>Sphingomonadaceae</taxon>
        <taxon>Blastomonas</taxon>
    </lineage>
</organism>
<name>A0ABN5B108_9SPHN</name>
<evidence type="ECO:0000256" key="1">
    <source>
        <dbReference type="SAM" id="Phobius"/>
    </source>
</evidence>
<gene>
    <name evidence="2" type="ORF">B5J99_03630</name>
</gene>
<keyword evidence="3" id="KW-1185">Reference proteome</keyword>
<dbReference type="RefSeq" id="WP_117351500.1">
    <property type="nucleotide sequence ID" value="NZ_CP020083.1"/>
</dbReference>
<accession>A0ABN5B108</accession>
<sequence>MRRSALTRTVIALLSGLLLWALWFALAYALHGAQCAGALGLSRTAGQIAQVSLWLVALGVIALLARRAARLDVSPGLGRTARYLQITAIGATIFAGLPILVLAPC</sequence>
<keyword evidence="1" id="KW-0472">Membrane</keyword>
<feature type="transmembrane region" description="Helical" evidence="1">
    <location>
        <begin position="86"/>
        <end position="103"/>
    </location>
</feature>
<feature type="transmembrane region" description="Helical" evidence="1">
    <location>
        <begin position="48"/>
        <end position="65"/>
    </location>
</feature>
<keyword evidence="1" id="KW-0812">Transmembrane</keyword>
<dbReference type="EMBL" id="CP020083">
    <property type="protein sequence ID" value="ASR50673.1"/>
    <property type="molecule type" value="Genomic_DNA"/>
</dbReference>
<protein>
    <recommendedName>
        <fullName evidence="4">Transmembrane protein</fullName>
    </recommendedName>
</protein>
<dbReference type="Proteomes" id="UP000258016">
    <property type="component" value="Chromosome"/>
</dbReference>
<dbReference type="GeneID" id="303484660"/>